<proteinExistence type="predicted"/>
<name>A0ABP6QF67_9ACTN</name>
<organism evidence="1 2">
    <name type="scientific">Actinocorallia longicatena</name>
    <dbReference type="NCBI Taxonomy" id="111803"/>
    <lineage>
        <taxon>Bacteria</taxon>
        <taxon>Bacillati</taxon>
        <taxon>Actinomycetota</taxon>
        <taxon>Actinomycetes</taxon>
        <taxon>Streptosporangiales</taxon>
        <taxon>Thermomonosporaceae</taxon>
        <taxon>Actinocorallia</taxon>
    </lineage>
</organism>
<comment type="caution">
    <text evidence="1">The sequence shown here is derived from an EMBL/GenBank/DDBJ whole genome shotgun (WGS) entry which is preliminary data.</text>
</comment>
<sequence length="114" mass="12357">MSETAQIVRTWTAADVHAAPELHGALSTLMAVHGIDTAEVMAVSLCLDGLDMKLRVHRADLLNGRKQPDPARPGEVLMQPDTDLPAGSILDIVTEARLPDDSMMAQLLEQMDED</sequence>
<accession>A0ABP6QF67</accession>
<evidence type="ECO:0000313" key="1">
    <source>
        <dbReference type="EMBL" id="GAA3223185.1"/>
    </source>
</evidence>
<gene>
    <name evidence="1" type="ORF">GCM10010468_49500</name>
</gene>
<dbReference type="Proteomes" id="UP001501237">
    <property type="component" value="Unassembled WGS sequence"/>
</dbReference>
<dbReference type="EMBL" id="BAAAUV010000013">
    <property type="protein sequence ID" value="GAA3223185.1"/>
    <property type="molecule type" value="Genomic_DNA"/>
</dbReference>
<reference evidence="2" key="1">
    <citation type="journal article" date="2019" name="Int. J. Syst. Evol. Microbiol.">
        <title>The Global Catalogue of Microorganisms (GCM) 10K type strain sequencing project: providing services to taxonomists for standard genome sequencing and annotation.</title>
        <authorList>
            <consortium name="The Broad Institute Genomics Platform"/>
            <consortium name="The Broad Institute Genome Sequencing Center for Infectious Disease"/>
            <person name="Wu L."/>
            <person name="Ma J."/>
        </authorList>
    </citation>
    <scope>NUCLEOTIDE SEQUENCE [LARGE SCALE GENOMIC DNA]</scope>
    <source>
        <strain evidence="2">JCM 9377</strain>
    </source>
</reference>
<evidence type="ECO:0000313" key="2">
    <source>
        <dbReference type="Proteomes" id="UP001501237"/>
    </source>
</evidence>
<keyword evidence="2" id="KW-1185">Reference proteome</keyword>
<dbReference type="RefSeq" id="WP_344832507.1">
    <property type="nucleotide sequence ID" value="NZ_BAAAUV010000013.1"/>
</dbReference>
<protein>
    <submittedName>
        <fullName evidence="1">Uncharacterized protein</fullName>
    </submittedName>
</protein>